<keyword evidence="2" id="KW-1185">Reference proteome</keyword>
<dbReference type="Proteomes" id="UP001642484">
    <property type="component" value="Unassembled WGS sequence"/>
</dbReference>
<comment type="caution">
    <text evidence="1">The sequence shown here is derived from an EMBL/GenBank/DDBJ whole genome shotgun (WGS) entry which is preliminary data.</text>
</comment>
<name>A0ABP0QI21_9DINO</name>
<dbReference type="EMBL" id="CAXAMN010024583">
    <property type="protein sequence ID" value="CAK9087856.1"/>
    <property type="molecule type" value="Genomic_DNA"/>
</dbReference>
<accession>A0ABP0QI21</accession>
<proteinExistence type="predicted"/>
<gene>
    <name evidence="1" type="ORF">CCMP2556_LOCUS42429</name>
</gene>
<protein>
    <submittedName>
        <fullName evidence="1">Uncharacterized protein</fullName>
    </submittedName>
</protein>
<sequence>MADSFTSGAATAVCVRGATGWSMSINGEYIRTAALQDGRAVFRKADSSKVLAYKSSRRAWLVSRSLLGGSYAQCGGPDVLNPTDIESCTVGMAAHSVEVQDMPLPRELLVLGQVAQELGLEGTYCREEAPSIFPDFRRCDASGPPKGSISLAYQNGSWSFFRREREVGGARDAELSAPRCASDAVRPDRLISSCFGYSDAELSILPGGTGGVGRAAPLLELGGPELGPAAHLRGEYVRSGHHHGRAAYVKPGGSMRLFYSHDLGGWHVANSFAGGLAQQMDACALKVEDLQGTWQVLNHQGQMQEVPLALMARASPPWLSFTGWPAHLQMLQGDYHLLPDFDWLGRPSYALHVSQKDLGMLCVKSIISCASRKVAFAVVSSDSAWSVTLLGRRVAGADGGRWWPTGARHWHLTEGKRCRSVPSMRIMEEQLAPSAVLVFGWNGVLNAAVNGEYLRRTAPGRASYAKSDGSAELFYNEAEALWTIRRGSSALATCSRPHVRDPVRLPSCWNVAHFAAPALQIRALSPAVALMLEGNTSCDGVFELMGLWNRRPSYLERGLPASRELRGGPASCWLRSTTTRWHLGAGNTEVADEDHGTGSFSPEAGFAEAMRLEGGWRWRSLQAVAPLELRLRRVPVVGAKRLQVRGAQVLEGTYLRVEDHDGRAAYERLSGEKVSLRYSNLNGDWRFSAAAPGAAPRLLAFNGSVEVPAPEALRTWRIPLSSLRFEEVDLIITAWTPRSQRMIWPLLFLLCWPT</sequence>
<organism evidence="1 2">
    <name type="scientific">Durusdinium trenchii</name>
    <dbReference type="NCBI Taxonomy" id="1381693"/>
    <lineage>
        <taxon>Eukaryota</taxon>
        <taxon>Sar</taxon>
        <taxon>Alveolata</taxon>
        <taxon>Dinophyceae</taxon>
        <taxon>Suessiales</taxon>
        <taxon>Symbiodiniaceae</taxon>
        <taxon>Durusdinium</taxon>
    </lineage>
</organism>
<reference evidence="1 2" key="1">
    <citation type="submission" date="2024-02" db="EMBL/GenBank/DDBJ databases">
        <authorList>
            <person name="Chen Y."/>
            <person name="Shah S."/>
            <person name="Dougan E. K."/>
            <person name="Thang M."/>
            <person name="Chan C."/>
        </authorList>
    </citation>
    <scope>NUCLEOTIDE SEQUENCE [LARGE SCALE GENOMIC DNA]</scope>
</reference>
<evidence type="ECO:0000313" key="1">
    <source>
        <dbReference type="EMBL" id="CAK9087856.1"/>
    </source>
</evidence>
<evidence type="ECO:0000313" key="2">
    <source>
        <dbReference type="Proteomes" id="UP001642484"/>
    </source>
</evidence>